<evidence type="ECO:0000313" key="5">
    <source>
        <dbReference type="EMBL" id="PQF24788.1"/>
    </source>
</evidence>
<keyword evidence="1" id="KW-0732">Signal</keyword>
<organism evidence="5 6">
    <name type="scientific">Enterococcus mundtii</name>
    <dbReference type="NCBI Taxonomy" id="53346"/>
    <lineage>
        <taxon>Bacteria</taxon>
        <taxon>Bacillati</taxon>
        <taxon>Bacillota</taxon>
        <taxon>Bacilli</taxon>
        <taxon>Lactobacillales</taxon>
        <taxon>Enterococcaceae</taxon>
        <taxon>Enterococcus</taxon>
    </lineage>
</organism>
<evidence type="ECO:0000256" key="2">
    <source>
        <dbReference type="SAM" id="MobiDB-lite"/>
    </source>
</evidence>
<feature type="compositionally biased region" description="Basic and acidic residues" evidence="2">
    <location>
        <begin position="47"/>
        <end position="70"/>
    </location>
</feature>
<dbReference type="Gene3D" id="2.60.40.1240">
    <property type="match status" value="1"/>
</dbReference>
<protein>
    <submittedName>
        <fullName evidence="5">DUF4352 domain-containing protein</fullName>
    </submittedName>
</protein>
<gene>
    <name evidence="5" type="ORF">CUS89_03095</name>
</gene>
<name>A0A2S7RXL8_ENTMU</name>
<sequence length="205" mass="22389">MAKKKVTGEDGKTYVMKEKKPFYKRVWFWILVVIVVFIVGGALGGGDDKKETTSAKTEKVSSNDSAEKDTQSSSDPLNQDFAVGDTVSYEGYEIKVNNVQYSSGSEFDTPDNGKQHVIANITITNNSGKKQSYNPYDFKLNADGNATDMDEITTLDNINQLNSGDLDDGASVTGDLVGQADTNAKLKLQYATSIWNDETVDISLN</sequence>
<feature type="region of interest" description="Disordered" evidence="2">
    <location>
        <begin position="47"/>
        <end position="80"/>
    </location>
</feature>
<comment type="caution">
    <text evidence="5">The sequence shown here is derived from an EMBL/GenBank/DDBJ whole genome shotgun (WGS) entry which is preliminary data.</text>
</comment>
<evidence type="ECO:0000256" key="1">
    <source>
        <dbReference type="ARBA" id="ARBA00022729"/>
    </source>
</evidence>
<dbReference type="InterPro" id="IPR029050">
    <property type="entry name" value="Immunoprotect_excell_Ig-like"/>
</dbReference>
<reference evidence="5 6" key="1">
    <citation type="journal article" date="2018" name="Pathog. Dis.">
        <title>Whole-genome sequencing based characterization of antimicrobial resistance in Enterococcus.</title>
        <authorList>
            <person name="Tyson G."/>
        </authorList>
    </citation>
    <scope>NUCLEOTIDE SEQUENCE [LARGE SCALE GENOMIC DNA]</scope>
    <source>
        <strain evidence="5 6">CVM N55263</strain>
    </source>
</reference>
<dbReference type="RefSeq" id="WP_104871010.1">
    <property type="nucleotide sequence ID" value="NZ_PUAP01000010.1"/>
</dbReference>
<keyword evidence="3" id="KW-1133">Transmembrane helix</keyword>
<dbReference type="AlphaFoldDB" id="A0A2S7RXL8"/>
<evidence type="ECO:0000256" key="3">
    <source>
        <dbReference type="SAM" id="Phobius"/>
    </source>
</evidence>
<evidence type="ECO:0000313" key="6">
    <source>
        <dbReference type="Proteomes" id="UP000237934"/>
    </source>
</evidence>
<dbReference type="EMBL" id="PUAP01000010">
    <property type="protein sequence ID" value="PQF24788.1"/>
    <property type="molecule type" value="Genomic_DNA"/>
</dbReference>
<dbReference type="Proteomes" id="UP000237934">
    <property type="component" value="Unassembled WGS sequence"/>
</dbReference>
<proteinExistence type="predicted"/>
<keyword evidence="3" id="KW-0472">Membrane</keyword>
<dbReference type="Pfam" id="PF11611">
    <property type="entry name" value="DUF4352"/>
    <property type="match status" value="1"/>
</dbReference>
<feature type="transmembrane region" description="Helical" evidence="3">
    <location>
        <begin position="26"/>
        <end position="46"/>
    </location>
</feature>
<dbReference type="InterPro" id="IPR029051">
    <property type="entry name" value="DUF4352"/>
</dbReference>
<accession>A0A2S7RXL8</accession>
<keyword evidence="3" id="KW-0812">Transmembrane</keyword>
<feature type="domain" description="DUF4352" evidence="4">
    <location>
        <begin position="82"/>
        <end position="198"/>
    </location>
</feature>
<evidence type="ECO:0000259" key="4">
    <source>
        <dbReference type="Pfam" id="PF11611"/>
    </source>
</evidence>